<evidence type="ECO:0000313" key="5">
    <source>
        <dbReference type="EMBL" id="RCK80730.1"/>
    </source>
</evidence>
<dbReference type="InterPro" id="IPR036719">
    <property type="entry name" value="Neuro-gated_channel_TM_sf"/>
</dbReference>
<keyword evidence="3" id="KW-1133">Transmembrane helix</keyword>
<protein>
    <recommendedName>
        <fullName evidence="4">Neurotransmitter-gated ion-channel transmembrane domain-containing protein</fullName>
    </recommendedName>
</protein>
<dbReference type="GO" id="GO:0016020">
    <property type="term" value="C:membrane"/>
    <property type="evidence" value="ECO:0007669"/>
    <property type="project" value="UniProtKB-SubCell"/>
</dbReference>
<dbReference type="Pfam" id="PF02932">
    <property type="entry name" value="Neur_chan_memb"/>
    <property type="match status" value="1"/>
</dbReference>
<dbReference type="Gene3D" id="1.20.58.390">
    <property type="entry name" value="Neurotransmitter-gated ion-channel transmembrane domain"/>
    <property type="match status" value="1"/>
</dbReference>
<keyword evidence="3" id="KW-0812">Transmembrane</keyword>
<feature type="transmembrane region" description="Helical" evidence="3">
    <location>
        <begin position="422"/>
        <end position="440"/>
    </location>
</feature>
<dbReference type="GO" id="GO:0005230">
    <property type="term" value="F:extracellular ligand-gated monoatomic ion channel activity"/>
    <property type="evidence" value="ECO:0007669"/>
    <property type="project" value="InterPro"/>
</dbReference>
<reference evidence="5 6" key="1">
    <citation type="submission" date="2018-05" db="EMBL/GenBank/DDBJ databases">
        <title>A metagenomic window into the 2 km-deep terrestrial subsurface aquifer revealed taxonomically and functionally diverse microbial community comprising novel uncultured bacterial lineages.</title>
        <authorList>
            <person name="Kadnikov V.V."/>
            <person name="Mardanov A.V."/>
            <person name="Beletsky A.V."/>
            <person name="Banks D."/>
            <person name="Pimenov N.V."/>
            <person name="Frank Y.A."/>
            <person name="Karnachuk O.V."/>
            <person name="Ravin N.V."/>
        </authorList>
    </citation>
    <scope>NUCLEOTIDE SEQUENCE [LARGE SCALE GENOMIC DNA]</scope>
    <source>
        <strain evidence="5">BY5</strain>
    </source>
</reference>
<dbReference type="SUPFAM" id="SSF63712">
    <property type="entry name" value="Nicotinic receptor ligand binding domain-like"/>
    <property type="match status" value="1"/>
</dbReference>
<feature type="transmembrane region" description="Helical" evidence="3">
    <location>
        <begin position="324"/>
        <end position="344"/>
    </location>
</feature>
<evidence type="ECO:0000256" key="1">
    <source>
        <dbReference type="ARBA" id="ARBA00004141"/>
    </source>
</evidence>
<accession>A0A367ZRQ9</accession>
<dbReference type="EMBL" id="QOQW01000005">
    <property type="protein sequence ID" value="RCK80730.1"/>
    <property type="molecule type" value="Genomic_DNA"/>
</dbReference>
<sequence length="441" mass="48156">MGKLVRRGVFVGLACLVWAMGGGGLMSKVVAQAAGQPAAALASAPTMEILLPSGPDARAGLEPSSEAQGEGRPLSNEDLKLEAGPEGAGEPARHEPATRRSPVSGSVPLGEPMAAGRSGRTGPVAATASSQPSEAAGAAAVASGPLTVQIGLYVLDLAHLDLKESSFFADFYIWYKWRDRPGQEWNPSNIEFMNGTIEMATPLATDTFGEVRYASQRIKGRFRGRFDLRAYPFDRQRLPIVIEDSSMPASRLVFEPDPNNTRIGRWIEAGVQVPDWKVAGARVYTDQHVYDTDFGDSYTSSDTRTIYHRFNFEIRLERLFVPHLIKFIIPLLVIAGMAYLVFWINASEFEAQCGICVTALLTAVALHISQADALPAVGYLVISDKIFIVFYVFIFTALAQTVVANNHAKRGRIRVAMALDEFFRWAYPLGLLFFCVLAMAF</sequence>
<dbReference type="AlphaFoldDB" id="A0A367ZRQ9"/>
<dbReference type="InterPro" id="IPR006201">
    <property type="entry name" value="Neur_channel"/>
</dbReference>
<gene>
    <name evidence="5" type="ORF">OZSIB_3043</name>
</gene>
<evidence type="ECO:0000313" key="6">
    <source>
        <dbReference type="Proteomes" id="UP000252355"/>
    </source>
</evidence>
<feature type="transmembrane region" description="Helical" evidence="3">
    <location>
        <begin position="351"/>
        <end position="370"/>
    </location>
</feature>
<dbReference type="GO" id="GO:0004888">
    <property type="term" value="F:transmembrane signaling receptor activity"/>
    <property type="evidence" value="ECO:0007669"/>
    <property type="project" value="InterPro"/>
</dbReference>
<feature type="domain" description="Neurotransmitter-gated ion-channel transmembrane" evidence="4">
    <location>
        <begin position="328"/>
        <end position="410"/>
    </location>
</feature>
<dbReference type="Gene3D" id="2.70.170.10">
    <property type="entry name" value="Neurotransmitter-gated ion-channel ligand-binding domain"/>
    <property type="match status" value="1"/>
</dbReference>
<keyword evidence="3" id="KW-0472">Membrane</keyword>
<proteinExistence type="predicted"/>
<feature type="transmembrane region" description="Helical" evidence="3">
    <location>
        <begin position="376"/>
        <end position="401"/>
    </location>
</feature>
<evidence type="ECO:0000256" key="2">
    <source>
        <dbReference type="SAM" id="MobiDB-lite"/>
    </source>
</evidence>
<dbReference type="InterPro" id="IPR038050">
    <property type="entry name" value="Neuro_actylchol_rec"/>
</dbReference>
<dbReference type="InterPro" id="IPR006029">
    <property type="entry name" value="Neurotrans-gated_channel_TM"/>
</dbReference>
<comment type="caution">
    <text evidence="5">The sequence shown here is derived from an EMBL/GenBank/DDBJ whole genome shotgun (WGS) entry which is preliminary data.</text>
</comment>
<evidence type="ECO:0000259" key="4">
    <source>
        <dbReference type="Pfam" id="PF02932"/>
    </source>
</evidence>
<evidence type="ECO:0000256" key="3">
    <source>
        <dbReference type="SAM" id="Phobius"/>
    </source>
</evidence>
<dbReference type="InterPro" id="IPR036734">
    <property type="entry name" value="Neur_chan_lig-bd_sf"/>
</dbReference>
<organism evidence="5 6">
    <name type="scientific">Candidatus Ozemobacter sibiricus</name>
    <dbReference type="NCBI Taxonomy" id="2268124"/>
    <lineage>
        <taxon>Bacteria</taxon>
        <taxon>Candidatus Ozemobacteria</taxon>
        <taxon>Candidatus Ozemobacterales</taxon>
        <taxon>Candidatus Ozemobacteraceae</taxon>
        <taxon>Candidatus Ozemobacter</taxon>
    </lineage>
</organism>
<dbReference type="Proteomes" id="UP000252355">
    <property type="component" value="Unassembled WGS sequence"/>
</dbReference>
<name>A0A367ZRQ9_9BACT</name>
<dbReference type="PANTHER" id="PTHR18945">
    <property type="entry name" value="NEUROTRANSMITTER GATED ION CHANNEL"/>
    <property type="match status" value="1"/>
</dbReference>
<dbReference type="SUPFAM" id="SSF90112">
    <property type="entry name" value="Neurotransmitter-gated ion-channel transmembrane pore"/>
    <property type="match status" value="1"/>
</dbReference>
<feature type="region of interest" description="Disordered" evidence="2">
    <location>
        <begin position="51"/>
        <end position="130"/>
    </location>
</feature>
<comment type="subcellular location">
    <subcellularLocation>
        <location evidence="1">Membrane</location>
        <topology evidence="1">Multi-pass membrane protein</topology>
    </subcellularLocation>
</comment>